<accession>A0A3Q7PLA9</accession>
<protein>
    <submittedName>
        <fullName evidence="3">Syntaxin-3</fullName>
    </submittedName>
</protein>
<evidence type="ECO:0000256" key="1">
    <source>
        <dbReference type="SAM" id="MobiDB-lite"/>
    </source>
</evidence>
<name>A0A3Q7PLA9_CALUR</name>
<feature type="region of interest" description="Disordered" evidence="1">
    <location>
        <begin position="57"/>
        <end position="151"/>
    </location>
</feature>
<reference key="1">
    <citation type="submission" date="2019-01" db="UniProtKB">
        <authorList>
            <consortium name="RefSeq"/>
        </authorList>
    </citation>
    <scope>IDENTIFICATION</scope>
</reference>
<gene>
    <name evidence="3" type="primary">STX3</name>
</gene>
<evidence type="ECO:0000313" key="3">
    <source>
        <dbReference type="RefSeq" id="XP_025734550.1"/>
    </source>
</evidence>
<evidence type="ECO:0000313" key="2">
    <source>
        <dbReference type="Proteomes" id="UP000286641"/>
    </source>
</evidence>
<sequence length="187" mass="18308">MGEKRALEGTRVHSANPRAPGRPTQTLGAPLLPAGRLALPGIARVLGSQDCVRLGPAQVGAAGAGPPGGSALRAGAGPGAGFGALGAGGAAGGGAAEPPVASDAPPSPRPPPVSACASSSFAPARPAATSGRSPGTRSPASGRLGTGMKDRLEQLKAKRLTQDDDADEVEIAVDNTAFMDEFFAESL</sequence>
<dbReference type="RefSeq" id="XP_025734550.1">
    <property type="nucleotide sequence ID" value="XM_025878765.1"/>
</dbReference>
<feature type="compositionally biased region" description="Low complexity" evidence="1">
    <location>
        <begin position="114"/>
        <end position="130"/>
    </location>
</feature>
<dbReference type="InParanoid" id="A0A3Q7PLA9"/>
<dbReference type="CTD" id="6809"/>
<dbReference type="AlphaFoldDB" id="A0A3Q7PLA9"/>
<dbReference type="Proteomes" id="UP000286641">
    <property type="component" value="Unplaced"/>
</dbReference>
<reference evidence="3" key="2">
    <citation type="submission" date="2025-08" db="UniProtKB">
        <authorList>
            <consortium name="RefSeq"/>
        </authorList>
    </citation>
    <scope>IDENTIFICATION</scope>
    <source>
        <tissue evidence="3">Blood</tissue>
    </source>
</reference>
<organism evidence="2 3">
    <name type="scientific">Callorhinus ursinus</name>
    <name type="common">Northern fur seal</name>
    <dbReference type="NCBI Taxonomy" id="34884"/>
    <lineage>
        <taxon>Eukaryota</taxon>
        <taxon>Metazoa</taxon>
        <taxon>Chordata</taxon>
        <taxon>Craniata</taxon>
        <taxon>Vertebrata</taxon>
        <taxon>Euteleostomi</taxon>
        <taxon>Mammalia</taxon>
        <taxon>Eutheria</taxon>
        <taxon>Laurasiatheria</taxon>
        <taxon>Carnivora</taxon>
        <taxon>Caniformia</taxon>
        <taxon>Pinnipedia</taxon>
        <taxon>Otariidae</taxon>
        <taxon>Callorhinus</taxon>
    </lineage>
</organism>
<feature type="compositionally biased region" description="Gly residues" evidence="1">
    <location>
        <begin position="76"/>
        <end position="95"/>
    </location>
</feature>
<feature type="compositionally biased region" description="Basic and acidic residues" evidence="1">
    <location>
        <begin position="1"/>
        <end position="11"/>
    </location>
</feature>
<proteinExistence type="predicted"/>
<keyword evidence="2" id="KW-1185">Reference proteome</keyword>
<feature type="region of interest" description="Disordered" evidence="1">
    <location>
        <begin position="1"/>
        <end position="29"/>
    </location>
</feature>